<reference evidence="4 5" key="1">
    <citation type="submission" date="2022-10" db="EMBL/GenBank/DDBJ databases">
        <title>Roseococcus glaciei nov., sp. nov., isolated from glacier.</title>
        <authorList>
            <person name="Liu Q."/>
            <person name="Xin Y.-H."/>
        </authorList>
    </citation>
    <scope>NUCLEOTIDE SEQUENCE [LARGE SCALE GENOMIC DNA]</scope>
    <source>
        <strain evidence="4 5">MDT2-1-1</strain>
    </source>
</reference>
<protein>
    <submittedName>
        <fullName evidence="4">IS110 family transposase</fullName>
    </submittedName>
</protein>
<dbReference type="RefSeq" id="WP_301591894.1">
    <property type="nucleotide sequence ID" value="NZ_JAPFQI010000020.1"/>
</dbReference>
<sequence>MQIATIGVDLAKHVFQLHGFGPDGKVVLRQKLRRAAMMPFFARLPPCLIGMEACTTAHYWARELSELGHEVRLMPAHYVKAYVKRGKNDAADAEAICEAVTRPTMRFVAIKSREQQAVLVMHHTRDLLVRQRTQAANSLRGLLAEFGIAEAQGICRLGRLRAHLETDTVPEPGRRILGLLAEQIDELEKRIDQVDAEILAWHRANQTSQRLAKVPGIGPLIASAIVATIADASMFRSGREFSAWLGLVPRQNSTGGKQRLGRITHQGDGYIRRLLIIGAQPALRGSREVKANGWVQGLLHRHARLKVAVALANKMARIVWALMARGDVYRPAAVPAA</sequence>
<dbReference type="InterPro" id="IPR003346">
    <property type="entry name" value="Transposase_20"/>
</dbReference>
<feature type="domain" description="Transposase IS116/IS110/IS902 C-terminal" evidence="3">
    <location>
        <begin position="209"/>
        <end position="288"/>
    </location>
</feature>
<feature type="coiled-coil region" evidence="1">
    <location>
        <begin position="177"/>
        <end position="204"/>
    </location>
</feature>
<keyword evidence="1" id="KW-0175">Coiled coil</keyword>
<feature type="domain" description="Transposase IS110-like N-terminal" evidence="2">
    <location>
        <begin position="6"/>
        <end position="146"/>
    </location>
</feature>
<organism evidence="4 5">
    <name type="scientific">Sabulicella glaciei</name>
    <dbReference type="NCBI Taxonomy" id="2984948"/>
    <lineage>
        <taxon>Bacteria</taxon>
        <taxon>Pseudomonadati</taxon>
        <taxon>Pseudomonadota</taxon>
        <taxon>Alphaproteobacteria</taxon>
        <taxon>Acetobacterales</taxon>
        <taxon>Acetobacteraceae</taxon>
        <taxon>Sabulicella</taxon>
    </lineage>
</organism>
<dbReference type="NCBIfam" id="NF033542">
    <property type="entry name" value="transpos_IS110"/>
    <property type="match status" value="1"/>
</dbReference>
<evidence type="ECO:0000259" key="3">
    <source>
        <dbReference type="Pfam" id="PF02371"/>
    </source>
</evidence>
<dbReference type="InterPro" id="IPR047650">
    <property type="entry name" value="Transpos_IS110"/>
</dbReference>
<dbReference type="EMBL" id="JAPFQI010000020">
    <property type="protein sequence ID" value="MCW8087687.1"/>
    <property type="molecule type" value="Genomic_DNA"/>
</dbReference>
<dbReference type="InterPro" id="IPR002525">
    <property type="entry name" value="Transp_IS110-like_N"/>
</dbReference>
<dbReference type="Proteomes" id="UP001526430">
    <property type="component" value="Unassembled WGS sequence"/>
</dbReference>
<name>A0ABT3NZU3_9PROT</name>
<accession>A0ABT3NZU3</accession>
<evidence type="ECO:0000313" key="4">
    <source>
        <dbReference type="EMBL" id="MCW8087687.1"/>
    </source>
</evidence>
<dbReference type="PANTHER" id="PTHR33055:SF3">
    <property type="entry name" value="PUTATIVE TRANSPOSASE FOR IS117-RELATED"/>
    <property type="match status" value="1"/>
</dbReference>
<evidence type="ECO:0000313" key="5">
    <source>
        <dbReference type="Proteomes" id="UP001526430"/>
    </source>
</evidence>
<evidence type="ECO:0000256" key="1">
    <source>
        <dbReference type="SAM" id="Coils"/>
    </source>
</evidence>
<gene>
    <name evidence="4" type="ORF">OF850_18900</name>
</gene>
<dbReference type="Pfam" id="PF01548">
    <property type="entry name" value="DEDD_Tnp_IS110"/>
    <property type="match status" value="1"/>
</dbReference>
<dbReference type="Pfam" id="PF02371">
    <property type="entry name" value="Transposase_20"/>
    <property type="match status" value="1"/>
</dbReference>
<proteinExistence type="predicted"/>
<evidence type="ECO:0000259" key="2">
    <source>
        <dbReference type="Pfam" id="PF01548"/>
    </source>
</evidence>
<keyword evidence="5" id="KW-1185">Reference proteome</keyword>
<comment type="caution">
    <text evidence="4">The sequence shown here is derived from an EMBL/GenBank/DDBJ whole genome shotgun (WGS) entry which is preliminary data.</text>
</comment>
<dbReference type="PANTHER" id="PTHR33055">
    <property type="entry name" value="TRANSPOSASE FOR INSERTION SEQUENCE ELEMENT IS1111A"/>
    <property type="match status" value="1"/>
</dbReference>